<evidence type="ECO:0000313" key="9">
    <source>
        <dbReference type="EMBL" id="VUF15469.1"/>
    </source>
</evidence>
<feature type="transmembrane region" description="Helical" evidence="7">
    <location>
        <begin position="174"/>
        <end position="192"/>
    </location>
</feature>
<feature type="transmembrane region" description="Helical" evidence="7">
    <location>
        <begin position="101"/>
        <end position="123"/>
    </location>
</feature>
<evidence type="ECO:0000256" key="4">
    <source>
        <dbReference type="ARBA" id="ARBA00022989"/>
    </source>
</evidence>
<name>A0A564G4P9_9HYPH</name>
<evidence type="ECO:0000256" key="1">
    <source>
        <dbReference type="ARBA" id="ARBA00004141"/>
    </source>
</evidence>
<accession>A0A564G4P9</accession>
<feature type="transmembrane region" description="Helical" evidence="7">
    <location>
        <begin position="20"/>
        <end position="41"/>
    </location>
</feature>
<dbReference type="Pfam" id="PF05875">
    <property type="entry name" value="Ceramidase"/>
    <property type="match status" value="1"/>
</dbReference>
<dbReference type="RefSeq" id="WP_144768091.1">
    <property type="nucleotide sequence ID" value="NZ_BPQI01000029.1"/>
</dbReference>
<keyword evidence="2 7" id="KW-0812">Transmembrane</keyword>
<proteinExistence type="predicted"/>
<evidence type="ECO:0000256" key="2">
    <source>
        <dbReference type="ARBA" id="ARBA00022692"/>
    </source>
</evidence>
<evidence type="ECO:0000313" key="8">
    <source>
        <dbReference type="EMBL" id="GJD55449.1"/>
    </source>
</evidence>
<reference evidence="9 10" key="1">
    <citation type="submission" date="2019-06" db="EMBL/GenBank/DDBJ databases">
        <authorList>
            <person name="Rodrigo-Torres L."/>
            <person name="Arahal R. D."/>
            <person name="Lucena T."/>
        </authorList>
    </citation>
    <scope>NUCLEOTIDE SEQUENCE [LARGE SCALE GENOMIC DNA]</scope>
    <source>
        <strain evidence="9 10">SW08-7</strain>
    </source>
</reference>
<protein>
    <recommendedName>
        <fullName evidence="12">Ceramidase</fullName>
    </recommendedName>
</protein>
<dbReference type="AlphaFoldDB" id="A0A564G4P9"/>
<evidence type="ECO:0000256" key="3">
    <source>
        <dbReference type="ARBA" id="ARBA00022801"/>
    </source>
</evidence>
<keyword evidence="4 7" id="KW-1133">Transmembrane helix</keyword>
<feature type="binding site" evidence="6">
    <location>
        <position position="71"/>
    </location>
    <ligand>
        <name>Zn(2+)</name>
        <dbReference type="ChEBI" id="CHEBI:29105"/>
        <note>catalytic</note>
    </ligand>
</feature>
<sequence length="231" mass="24621">MSPDWFEPIRSYCERTGPDFWSEPLNAATNGAFLVAALLAARRAAEVPADRPCLALAALTGVVGIGSFLFHTLALRWSMLADVIPIALFIYGYFWLAMRRFLGLGTAAAACVTLAFLAFSFGLTPALDALTGRSLAEASNGSIDYLPAILALAGVAAALLAIRPSTGARREAGRRLLAVAGLFLVSLTARTLDRAACPAIPFGTHWLWHLLNACVLYALIAAAIRFRRSPS</sequence>
<evidence type="ECO:0008006" key="12">
    <source>
        <dbReference type="Google" id="ProtNLM"/>
    </source>
</evidence>
<dbReference type="GO" id="GO:0006672">
    <property type="term" value="P:ceramide metabolic process"/>
    <property type="evidence" value="ECO:0007669"/>
    <property type="project" value="InterPro"/>
</dbReference>
<feature type="transmembrane region" description="Helical" evidence="7">
    <location>
        <begin position="53"/>
        <end position="71"/>
    </location>
</feature>
<reference evidence="8" key="2">
    <citation type="journal article" date="2021" name="Front. Microbiol.">
        <title>Comprehensive Comparative Genomics and Phenotyping of Methylobacterium Species.</title>
        <authorList>
            <person name="Alessa O."/>
            <person name="Ogura Y."/>
            <person name="Fujitani Y."/>
            <person name="Takami H."/>
            <person name="Hayashi T."/>
            <person name="Sahin N."/>
            <person name="Tani A."/>
        </authorList>
    </citation>
    <scope>NUCLEOTIDE SEQUENCE</scope>
    <source>
        <strain evidence="8">DSM 22415</strain>
    </source>
</reference>
<organism evidence="9 10">
    <name type="scientific">Methylobacterium dankookense</name>
    <dbReference type="NCBI Taxonomy" id="560405"/>
    <lineage>
        <taxon>Bacteria</taxon>
        <taxon>Pseudomonadati</taxon>
        <taxon>Pseudomonadota</taxon>
        <taxon>Alphaproteobacteria</taxon>
        <taxon>Hyphomicrobiales</taxon>
        <taxon>Methylobacteriaceae</taxon>
        <taxon>Methylobacterium</taxon>
    </lineage>
</organism>
<dbReference type="GO" id="GO:0016811">
    <property type="term" value="F:hydrolase activity, acting on carbon-nitrogen (but not peptide) bonds, in linear amides"/>
    <property type="evidence" value="ECO:0007669"/>
    <property type="project" value="InterPro"/>
</dbReference>
<keyword evidence="6" id="KW-0479">Metal-binding</keyword>
<reference evidence="8" key="3">
    <citation type="submission" date="2021-08" db="EMBL/GenBank/DDBJ databases">
        <authorList>
            <person name="Tani A."/>
            <person name="Ola A."/>
            <person name="Ogura Y."/>
            <person name="Katsura K."/>
            <person name="Hayashi T."/>
        </authorList>
    </citation>
    <scope>NUCLEOTIDE SEQUENCE</scope>
    <source>
        <strain evidence="8">DSM 22415</strain>
    </source>
</reference>
<evidence type="ECO:0000256" key="6">
    <source>
        <dbReference type="PIRSR" id="PIRSR608901-2"/>
    </source>
</evidence>
<evidence type="ECO:0000313" key="11">
    <source>
        <dbReference type="Proteomes" id="UP001055303"/>
    </source>
</evidence>
<dbReference type="Proteomes" id="UP000401717">
    <property type="component" value="Unassembled WGS sequence"/>
</dbReference>
<feature type="binding site" evidence="6">
    <location>
        <position position="209"/>
    </location>
    <ligand>
        <name>Zn(2+)</name>
        <dbReference type="ChEBI" id="CHEBI:29105"/>
        <note>catalytic</note>
    </ligand>
</feature>
<feature type="transmembrane region" description="Helical" evidence="7">
    <location>
        <begin position="77"/>
        <end position="94"/>
    </location>
</feature>
<feature type="transmembrane region" description="Helical" evidence="7">
    <location>
        <begin position="207"/>
        <end position="226"/>
    </location>
</feature>
<keyword evidence="6" id="KW-0862">Zinc</keyword>
<evidence type="ECO:0000256" key="5">
    <source>
        <dbReference type="ARBA" id="ARBA00023136"/>
    </source>
</evidence>
<dbReference type="GO" id="GO:0046872">
    <property type="term" value="F:metal ion binding"/>
    <property type="evidence" value="ECO:0007669"/>
    <property type="project" value="UniProtKB-KW"/>
</dbReference>
<comment type="cofactor">
    <cofactor evidence="6">
        <name>Zn(2+)</name>
        <dbReference type="ChEBI" id="CHEBI:29105"/>
    </cofactor>
</comment>
<dbReference type="GO" id="GO:0016020">
    <property type="term" value="C:membrane"/>
    <property type="evidence" value="ECO:0007669"/>
    <property type="project" value="UniProtKB-SubCell"/>
</dbReference>
<dbReference type="InterPro" id="IPR008901">
    <property type="entry name" value="ACER"/>
</dbReference>
<dbReference type="EMBL" id="BPQI01000029">
    <property type="protein sequence ID" value="GJD55449.1"/>
    <property type="molecule type" value="Genomic_DNA"/>
</dbReference>
<keyword evidence="3" id="KW-0378">Hydrolase</keyword>
<keyword evidence="11" id="KW-1185">Reference proteome</keyword>
<feature type="binding site" evidence="6">
    <location>
        <position position="205"/>
    </location>
    <ligand>
        <name>Zn(2+)</name>
        <dbReference type="ChEBI" id="CHEBI:29105"/>
        <note>catalytic</note>
    </ligand>
</feature>
<dbReference type="OrthoDB" id="277121at2"/>
<feature type="transmembrane region" description="Helical" evidence="7">
    <location>
        <begin position="143"/>
        <end position="162"/>
    </location>
</feature>
<dbReference type="EMBL" id="CABFVH010000056">
    <property type="protein sequence ID" value="VUF15469.1"/>
    <property type="molecule type" value="Genomic_DNA"/>
</dbReference>
<gene>
    <name evidence="8" type="ORF">IFDJLNFL_1334</name>
    <name evidence="9" type="ORF">MTDSW087_05209</name>
</gene>
<comment type="subcellular location">
    <subcellularLocation>
        <location evidence="1">Membrane</location>
        <topology evidence="1">Multi-pass membrane protein</topology>
    </subcellularLocation>
</comment>
<dbReference type="Proteomes" id="UP001055303">
    <property type="component" value="Unassembled WGS sequence"/>
</dbReference>
<keyword evidence="5 7" id="KW-0472">Membrane</keyword>
<evidence type="ECO:0000313" key="10">
    <source>
        <dbReference type="Proteomes" id="UP000401717"/>
    </source>
</evidence>
<evidence type="ECO:0000256" key="7">
    <source>
        <dbReference type="SAM" id="Phobius"/>
    </source>
</evidence>